<feature type="compositionally biased region" description="Basic and acidic residues" evidence="1">
    <location>
        <begin position="99"/>
        <end position="118"/>
    </location>
</feature>
<protein>
    <submittedName>
        <fullName evidence="2">Uncharacterized protein</fullName>
    </submittedName>
</protein>
<sequence length="118" mass="12603">MIDSCGLPSGWIVATVAKTGLSSMSFFRSSESAADTGRFLPSAGCRPRADWPRRGPATDSLQNAAAPGKFLRPRAAPRAAAPRAPDPGSWPGRSARPGGRRECRRSTRPAESRSRRPD</sequence>
<evidence type="ECO:0000313" key="3">
    <source>
        <dbReference type="Proteomes" id="UP000608522"/>
    </source>
</evidence>
<accession>A0ABQ3TN97</accession>
<comment type="caution">
    <text evidence="2">The sequence shown here is derived from an EMBL/GenBank/DDBJ whole genome shotgun (WGS) entry which is preliminary data.</text>
</comment>
<reference evidence="3" key="1">
    <citation type="submission" date="2023-07" db="EMBL/GenBank/DDBJ databases">
        <title>Whole genome shotgun sequence of Streptomyces spororaveus NBRC 15456.</title>
        <authorList>
            <person name="Komaki H."/>
            <person name="Tamura T."/>
        </authorList>
    </citation>
    <scope>NUCLEOTIDE SEQUENCE [LARGE SCALE GENOMIC DNA]</scope>
    <source>
        <strain evidence="3">NBRC 15456</strain>
    </source>
</reference>
<gene>
    <name evidence="2" type="ORF">Sspor_74700</name>
</gene>
<feature type="compositionally biased region" description="Low complexity" evidence="1">
    <location>
        <begin position="73"/>
        <end position="83"/>
    </location>
</feature>
<evidence type="ECO:0000313" key="2">
    <source>
        <dbReference type="EMBL" id="GHI81909.1"/>
    </source>
</evidence>
<evidence type="ECO:0000256" key="1">
    <source>
        <dbReference type="SAM" id="MobiDB-lite"/>
    </source>
</evidence>
<proteinExistence type="predicted"/>
<feature type="region of interest" description="Disordered" evidence="1">
    <location>
        <begin position="32"/>
        <end position="118"/>
    </location>
</feature>
<keyword evidence="3" id="KW-1185">Reference proteome</keyword>
<organism evidence="2 3">
    <name type="scientific">Streptomyces spororaveus</name>
    <dbReference type="NCBI Taxonomy" id="284039"/>
    <lineage>
        <taxon>Bacteria</taxon>
        <taxon>Bacillati</taxon>
        <taxon>Actinomycetota</taxon>
        <taxon>Actinomycetes</taxon>
        <taxon>Kitasatosporales</taxon>
        <taxon>Streptomycetaceae</taxon>
        <taxon>Streptomyces</taxon>
    </lineage>
</organism>
<dbReference type="Proteomes" id="UP000608522">
    <property type="component" value="Unassembled WGS sequence"/>
</dbReference>
<name>A0ABQ3TN97_9ACTN</name>
<dbReference type="EMBL" id="BNED01000005">
    <property type="protein sequence ID" value="GHI81909.1"/>
    <property type="molecule type" value="Genomic_DNA"/>
</dbReference>